<evidence type="ECO:0000256" key="3">
    <source>
        <dbReference type="ARBA" id="ARBA00022679"/>
    </source>
</evidence>
<dbReference type="InterPro" id="IPR002155">
    <property type="entry name" value="Thiolase"/>
</dbReference>
<name>A0A507CRQ4_9FUNG</name>
<evidence type="ECO:0000256" key="8">
    <source>
        <dbReference type="SAM" id="MobiDB-lite"/>
    </source>
</evidence>
<dbReference type="Pfam" id="PF00108">
    <property type="entry name" value="Thiolase_N"/>
    <property type="match status" value="1"/>
</dbReference>
<dbReference type="EC" id="2.3.1.9" evidence="2"/>
<dbReference type="AlphaFoldDB" id="A0A507CRQ4"/>
<evidence type="ECO:0000256" key="5">
    <source>
        <dbReference type="ARBA" id="ARBA00037924"/>
    </source>
</evidence>
<keyword evidence="4 7" id="KW-0012">Acyltransferase</keyword>
<dbReference type="CDD" id="cd00751">
    <property type="entry name" value="thiolase"/>
    <property type="match status" value="1"/>
</dbReference>
<dbReference type="InterPro" id="IPR020613">
    <property type="entry name" value="Thiolase_CS"/>
</dbReference>
<dbReference type="PANTHER" id="PTHR18919:SF165">
    <property type="entry name" value="ACETYL-COA ACETYLTRANSFERASE"/>
    <property type="match status" value="1"/>
</dbReference>
<dbReference type="PANTHER" id="PTHR18919">
    <property type="entry name" value="ACETYL-COA C-ACYLTRANSFERASE"/>
    <property type="match status" value="1"/>
</dbReference>
<dbReference type="PROSITE" id="PS00737">
    <property type="entry name" value="THIOLASE_2"/>
    <property type="match status" value="1"/>
</dbReference>
<evidence type="ECO:0000259" key="9">
    <source>
        <dbReference type="Pfam" id="PF00108"/>
    </source>
</evidence>
<dbReference type="InterPro" id="IPR016039">
    <property type="entry name" value="Thiolase-like"/>
</dbReference>
<evidence type="ECO:0000256" key="2">
    <source>
        <dbReference type="ARBA" id="ARBA00012705"/>
    </source>
</evidence>
<proteinExistence type="inferred from homology"/>
<reference evidence="11 12" key="1">
    <citation type="journal article" date="2019" name="Sci. Rep.">
        <title>Comparative genomics of chytrid fungi reveal insights into the obligate biotrophic and pathogenic lifestyle of Synchytrium endobioticum.</title>
        <authorList>
            <person name="van de Vossenberg B.T.L.H."/>
            <person name="Warris S."/>
            <person name="Nguyen H.D.T."/>
            <person name="van Gent-Pelzer M.P.E."/>
            <person name="Joly D.L."/>
            <person name="van de Geest H.C."/>
            <person name="Bonants P.J.M."/>
            <person name="Smith D.S."/>
            <person name="Levesque C.A."/>
            <person name="van der Lee T.A.J."/>
        </authorList>
    </citation>
    <scope>NUCLEOTIDE SEQUENCE [LARGE SCALE GENOMIC DNA]</scope>
    <source>
        <strain evidence="11 12">MB42</strain>
    </source>
</reference>
<dbReference type="InterPro" id="IPR020616">
    <property type="entry name" value="Thiolase_N"/>
</dbReference>
<dbReference type="Gene3D" id="3.40.47.10">
    <property type="match status" value="1"/>
</dbReference>
<organism evidence="11 12">
    <name type="scientific">Synchytrium endobioticum</name>
    <dbReference type="NCBI Taxonomy" id="286115"/>
    <lineage>
        <taxon>Eukaryota</taxon>
        <taxon>Fungi</taxon>
        <taxon>Fungi incertae sedis</taxon>
        <taxon>Chytridiomycota</taxon>
        <taxon>Chytridiomycota incertae sedis</taxon>
        <taxon>Chytridiomycetes</taxon>
        <taxon>Synchytriales</taxon>
        <taxon>Synchytriaceae</taxon>
        <taxon>Synchytrium</taxon>
    </lineage>
</organism>
<sequence length="427" mass="44976">MIRANQKRKSSQKLQQQQPPQQQQSSIMENRSSQKEVFIVSAVRTPMGSFGGALASLTAVQLGTIAIQAALQRLNLDPSQVDEVVMGNVLSANLGQNPARQAAIGAGLPWKVVATTVNKVCASGTKSIMFGSQAILLGTADCVVVGGMESMSNAPYYLPKQRWGSKYGDQQVIDGLQKDGLWDVYHDYAMGNAAESTAVEQKVSRTEQDDFAIASYERAQTALNEGWLKDEIVPVNIPGFKGKPGKVIAADEEIMNLNKEKLRALKSAFKEGGSITAGNSSPLSDGAAAIVLMSGEKVKELGLKPIGRVRGWGDAAREPAEFTIAPSLAIPKALKHAGIRSISEIDYIELNEAFSVVGIANAKLLGVSHDKINVFGGAVAMGHPLGCSGARIVVTLLNVLNRKGAKVGVAGVCNGGGGASAVVIERV</sequence>
<evidence type="ECO:0000256" key="7">
    <source>
        <dbReference type="RuleBase" id="RU003557"/>
    </source>
</evidence>
<feature type="region of interest" description="Disordered" evidence="8">
    <location>
        <begin position="1"/>
        <end position="30"/>
    </location>
</feature>
<evidence type="ECO:0000256" key="4">
    <source>
        <dbReference type="ARBA" id="ARBA00023315"/>
    </source>
</evidence>
<dbReference type="GO" id="GO:0006696">
    <property type="term" value="P:ergosterol biosynthetic process"/>
    <property type="evidence" value="ECO:0007669"/>
    <property type="project" value="TreeGrafter"/>
</dbReference>
<feature type="compositionally biased region" description="Basic residues" evidence="8">
    <location>
        <begin position="1"/>
        <end position="11"/>
    </location>
</feature>
<feature type="active site" description="Proton acceptor" evidence="6">
    <location>
        <position position="413"/>
    </location>
</feature>
<keyword evidence="12" id="KW-1185">Reference proteome</keyword>
<dbReference type="FunFam" id="3.40.47.10:FF:000007">
    <property type="entry name" value="acetyl-CoA acetyltransferase, mitochondrial"/>
    <property type="match status" value="1"/>
</dbReference>
<dbReference type="Pfam" id="PF02803">
    <property type="entry name" value="Thiolase_C"/>
    <property type="match status" value="1"/>
</dbReference>
<evidence type="ECO:0000259" key="10">
    <source>
        <dbReference type="Pfam" id="PF02803"/>
    </source>
</evidence>
<feature type="compositionally biased region" description="Low complexity" evidence="8">
    <location>
        <begin position="12"/>
        <end position="26"/>
    </location>
</feature>
<feature type="domain" description="Thiolase N-terminal" evidence="9">
    <location>
        <begin position="37"/>
        <end position="295"/>
    </location>
</feature>
<gene>
    <name evidence="11" type="ORF">SeMB42_g05447</name>
</gene>
<dbReference type="PIRSF" id="PIRSF000429">
    <property type="entry name" value="Ac-CoA_Ac_transf"/>
    <property type="match status" value="1"/>
</dbReference>
<evidence type="ECO:0000313" key="12">
    <source>
        <dbReference type="Proteomes" id="UP000317494"/>
    </source>
</evidence>
<dbReference type="STRING" id="286115.A0A507CRQ4"/>
<comment type="pathway">
    <text evidence="5">Metabolic intermediate biosynthesis; (R)-mevalonate biosynthesis; (R)-mevalonate from acetyl-CoA: step 1/3.</text>
</comment>
<evidence type="ECO:0000256" key="6">
    <source>
        <dbReference type="PIRSR" id="PIRSR000429-1"/>
    </source>
</evidence>
<dbReference type="VEuPathDB" id="FungiDB:SeMB42_g05447"/>
<keyword evidence="3 7" id="KW-0808">Transferase</keyword>
<evidence type="ECO:0000313" key="11">
    <source>
        <dbReference type="EMBL" id="TPX41741.1"/>
    </source>
</evidence>
<dbReference type="GO" id="GO:0003985">
    <property type="term" value="F:acetyl-CoA C-acetyltransferase activity"/>
    <property type="evidence" value="ECO:0007669"/>
    <property type="project" value="UniProtKB-EC"/>
</dbReference>
<accession>A0A507CRQ4</accession>
<comment type="caution">
    <text evidence="11">The sequence shown here is derived from an EMBL/GenBank/DDBJ whole genome shotgun (WGS) entry which is preliminary data.</text>
</comment>
<dbReference type="NCBIfam" id="TIGR01930">
    <property type="entry name" value="AcCoA-C-Actrans"/>
    <property type="match status" value="1"/>
</dbReference>
<feature type="active site" description="Proton acceptor" evidence="6">
    <location>
        <position position="383"/>
    </location>
</feature>
<dbReference type="InterPro" id="IPR020617">
    <property type="entry name" value="Thiolase_C"/>
</dbReference>
<comment type="similarity">
    <text evidence="1 7">Belongs to the thiolase-like superfamily. Thiolase family.</text>
</comment>
<dbReference type="InterPro" id="IPR020610">
    <property type="entry name" value="Thiolase_AS"/>
</dbReference>
<dbReference type="PROSITE" id="PS00099">
    <property type="entry name" value="THIOLASE_3"/>
    <property type="match status" value="1"/>
</dbReference>
<dbReference type="EMBL" id="QEAN01000259">
    <property type="protein sequence ID" value="TPX41741.1"/>
    <property type="molecule type" value="Genomic_DNA"/>
</dbReference>
<evidence type="ECO:0000256" key="1">
    <source>
        <dbReference type="ARBA" id="ARBA00010982"/>
    </source>
</evidence>
<feature type="domain" description="Thiolase C-terminal" evidence="10">
    <location>
        <begin position="303"/>
        <end position="426"/>
    </location>
</feature>
<dbReference type="Proteomes" id="UP000317494">
    <property type="component" value="Unassembled WGS sequence"/>
</dbReference>
<dbReference type="GO" id="GO:0006635">
    <property type="term" value="P:fatty acid beta-oxidation"/>
    <property type="evidence" value="ECO:0007669"/>
    <property type="project" value="TreeGrafter"/>
</dbReference>
<dbReference type="GO" id="GO:0005739">
    <property type="term" value="C:mitochondrion"/>
    <property type="evidence" value="ECO:0007669"/>
    <property type="project" value="TreeGrafter"/>
</dbReference>
<dbReference type="SUPFAM" id="SSF53901">
    <property type="entry name" value="Thiolase-like"/>
    <property type="match status" value="2"/>
</dbReference>
<feature type="active site" description="Acyl-thioester intermediate" evidence="6">
    <location>
        <position position="121"/>
    </location>
</feature>
<protein>
    <recommendedName>
        <fullName evidence="2">acetyl-CoA C-acetyltransferase</fullName>
        <ecNumber evidence="2">2.3.1.9</ecNumber>
    </recommendedName>
</protein>